<dbReference type="GO" id="GO:0003677">
    <property type="term" value="F:DNA binding"/>
    <property type="evidence" value="ECO:0007669"/>
    <property type="project" value="InterPro"/>
</dbReference>
<dbReference type="GO" id="GO:0070063">
    <property type="term" value="F:RNA polymerase binding"/>
    <property type="evidence" value="ECO:0007669"/>
    <property type="project" value="InterPro"/>
</dbReference>
<evidence type="ECO:0000259" key="1">
    <source>
        <dbReference type="Pfam" id="PF01272"/>
    </source>
</evidence>
<protein>
    <submittedName>
        <fullName evidence="3">Nucleoside diphosphate kinase regulator</fullName>
    </submittedName>
</protein>
<dbReference type="GO" id="GO:0006354">
    <property type="term" value="P:DNA-templated transcription elongation"/>
    <property type="evidence" value="ECO:0007669"/>
    <property type="project" value="TreeGrafter"/>
</dbReference>
<dbReference type="AlphaFoldDB" id="A0A917CR22"/>
<dbReference type="Pfam" id="PF14760">
    <property type="entry name" value="Rnk_N"/>
    <property type="match status" value="1"/>
</dbReference>
<comment type="caution">
    <text evidence="3">The sequence shown here is derived from an EMBL/GenBank/DDBJ whole genome shotgun (WGS) entry which is preliminary data.</text>
</comment>
<accession>A0A917CR22</accession>
<keyword evidence="4" id="KW-1185">Reference proteome</keyword>
<reference evidence="3" key="2">
    <citation type="submission" date="2020-09" db="EMBL/GenBank/DDBJ databases">
        <authorList>
            <person name="Sun Q."/>
            <person name="Zhou Y."/>
        </authorList>
    </citation>
    <scope>NUCLEOTIDE SEQUENCE</scope>
    <source>
        <strain evidence="3">CGMCC 1.12726</strain>
    </source>
</reference>
<dbReference type="GO" id="GO:0032784">
    <property type="term" value="P:regulation of DNA-templated transcription elongation"/>
    <property type="evidence" value="ECO:0007669"/>
    <property type="project" value="InterPro"/>
</dbReference>
<dbReference type="Proteomes" id="UP000632858">
    <property type="component" value="Unassembled WGS sequence"/>
</dbReference>
<dbReference type="InterPro" id="IPR001437">
    <property type="entry name" value="Tscrpt_elong_fac_GreA/B_C"/>
</dbReference>
<proteinExistence type="predicted"/>
<dbReference type="EMBL" id="BMFO01000003">
    <property type="protein sequence ID" value="GGF96057.1"/>
    <property type="molecule type" value="Genomic_DNA"/>
</dbReference>
<dbReference type="Gene3D" id="1.10.286.20">
    <property type="match status" value="1"/>
</dbReference>
<keyword evidence="3" id="KW-0418">Kinase</keyword>
<gene>
    <name evidence="3" type="primary">rnk</name>
    <name evidence="3" type="ORF">GCM10010960_17160</name>
</gene>
<evidence type="ECO:0000313" key="4">
    <source>
        <dbReference type="Proteomes" id="UP000632858"/>
    </source>
</evidence>
<organism evidence="3 4">
    <name type="scientific">Arenimonas maotaiensis</name>
    <dbReference type="NCBI Taxonomy" id="1446479"/>
    <lineage>
        <taxon>Bacteria</taxon>
        <taxon>Pseudomonadati</taxon>
        <taxon>Pseudomonadota</taxon>
        <taxon>Gammaproteobacteria</taxon>
        <taxon>Lysobacterales</taxon>
        <taxon>Lysobacteraceae</taxon>
        <taxon>Arenimonas</taxon>
    </lineage>
</organism>
<dbReference type="PANTHER" id="PTHR30437">
    <property type="entry name" value="TRANSCRIPTION ELONGATION FACTOR GREA"/>
    <property type="match status" value="1"/>
</dbReference>
<name>A0A917CR22_9GAMM</name>
<dbReference type="InterPro" id="IPR036953">
    <property type="entry name" value="GreA/GreB_C_sf"/>
</dbReference>
<dbReference type="NCBIfam" id="NF004396">
    <property type="entry name" value="PRK05753.1"/>
    <property type="match status" value="1"/>
</dbReference>
<feature type="domain" description="Regulator of nucleoside diphosphate kinase N-terminal" evidence="2">
    <location>
        <begin position="5"/>
        <end position="45"/>
    </location>
</feature>
<keyword evidence="3" id="KW-0808">Transferase</keyword>
<dbReference type="SUPFAM" id="SSF54534">
    <property type="entry name" value="FKBP-like"/>
    <property type="match status" value="1"/>
</dbReference>
<sequence>MSELPPITITQTDWNRLDALLSSERYENLPGLDGLRVELERANVVADDAIPADVVTMDSTVRFAEEAAGRQFELKLVYPNTAGGDGTVSILAPIGSALLGLSVGQEIDWALPGGRSTKVRVLSVRR</sequence>
<dbReference type="PANTHER" id="PTHR30437:SF5">
    <property type="entry name" value="REGULATOR OF NUCLEOSIDE DIPHOSPHATE KINASE"/>
    <property type="match status" value="1"/>
</dbReference>
<evidence type="ECO:0000313" key="3">
    <source>
        <dbReference type="EMBL" id="GGF96057.1"/>
    </source>
</evidence>
<dbReference type="Gene3D" id="3.10.50.30">
    <property type="entry name" value="Transcription elongation factor, GreA/GreB, C-terminal domain"/>
    <property type="match status" value="1"/>
</dbReference>
<dbReference type="InterPro" id="IPR029462">
    <property type="entry name" value="Rnk_N"/>
</dbReference>
<dbReference type="RefSeq" id="WP_188449964.1">
    <property type="nucleotide sequence ID" value="NZ_BMFO01000003.1"/>
</dbReference>
<reference evidence="3" key="1">
    <citation type="journal article" date="2014" name="Int. J. Syst. Evol. Microbiol.">
        <title>Complete genome sequence of Corynebacterium casei LMG S-19264T (=DSM 44701T), isolated from a smear-ripened cheese.</title>
        <authorList>
            <consortium name="US DOE Joint Genome Institute (JGI-PGF)"/>
            <person name="Walter F."/>
            <person name="Albersmeier A."/>
            <person name="Kalinowski J."/>
            <person name="Ruckert C."/>
        </authorList>
    </citation>
    <scope>NUCLEOTIDE SEQUENCE</scope>
    <source>
        <strain evidence="3">CGMCC 1.12726</strain>
    </source>
</reference>
<feature type="domain" description="Transcription elongation factor GreA/GreB C-terminal" evidence="1">
    <location>
        <begin position="51"/>
        <end position="125"/>
    </location>
</feature>
<dbReference type="InterPro" id="IPR023459">
    <property type="entry name" value="Tscrpt_elong_fac_GreA/B_fam"/>
</dbReference>
<dbReference type="GO" id="GO:0016301">
    <property type="term" value="F:kinase activity"/>
    <property type="evidence" value="ECO:0007669"/>
    <property type="project" value="UniProtKB-KW"/>
</dbReference>
<dbReference type="Pfam" id="PF01272">
    <property type="entry name" value="GreA_GreB"/>
    <property type="match status" value="1"/>
</dbReference>
<evidence type="ECO:0000259" key="2">
    <source>
        <dbReference type="Pfam" id="PF14760"/>
    </source>
</evidence>